<evidence type="ECO:0000313" key="1">
    <source>
        <dbReference type="EMBL" id="HEF27456.1"/>
    </source>
</evidence>
<dbReference type="EMBL" id="DSIN01000029">
    <property type="protein sequence ID" value="HEF27456.1"/>
    <property type="molecule type" value="Genomic_DNA"/>
</dbReference>
<organism evidence="1">
    <name type="scientific">Pseudomonas graminis</name>
    <dbReference type="NCBI Taxonomy" id="158627"/>
    <lineage>
        <taxon>Bacteria</taxon>
        <taxon>Pseudomonadati</taxon>
        <taxon>Pseudomonadota</taxon>
        <taxon>Gammaproteobacteria</taxon>
        <taxon>Pseudomonadales</taxon>
        <taxon>Pseudomonadaceae</taxon>
        <taxon>Pseudomonas</taxon>
    </lineage>
</organism>
<comment type="caution">
    <text evidence="1">The sequence shown here is derived from an EMBL/GenBank/DDBJ whole genome shotgun (WGS) entry which is preliminary data.</text>
</comment>
<protein>
    <submittedName>
        <fullName evidence="1">Uncharacterized protein</fullName>
    </submittedName>
</protein>
<name>A0A7C2BB43_9PSED</name>
<reference evidence="1" key="1">
    <citation type="journal article" date="2020" name="mSystems">
        <title>Genome- and Community-Level Interaction Insights into Carbon Utilization and Element Cycling Functions of Hydrothermarchaeota in Hydrothermal Sediment.</title>
        <authorList>
            <person name="Zhou Z."/>
            <person name="Liu Y."/>
            <person name="Xu W."/>
            <person name="Pan J."/>
            <person name="Luo Z.H."/>
            <person name="Li M."/>
        </authorList>
    </citation>
    <scope>NUCLEOTIDE SEQUENCE [LARGE SCALE GENOMIC DNA]</scope>
    <source>
        <strain evidence="1">SpSt-200</strain>
    </source>
</reference>
<proteinExistence type="predicted"/>
<dbReference type="AlphaFoldDB" id="A0A7C2BB43"/>
<sequence length="122" mass="13604">MSVIAVVLSEASASAQGVLELHRILGVSLLEIKEKVSNREPIVEVEIFDGDYQAHAELIRAVISLLKKHNITADYYEIPYGEHYLGKSRVSTWIINSETDEGILTAADVEIERQLNGVTQFH</sequence>
<accession>A0A7C2BB43</accession>
<gene>
    <name evidence="1" type="ORF">ENP23_17005</name>
</gene>